<dbReference type="GO" id="GO:0019262">
    <property type="term" value="P:N-acetylneuraminate catabolic process"/>
    <property type="evidence" value="ECO:0007669"/>
    <property type="project" value="TreeGrafter"/>
</dbReference>
<dbReference type="KEGG" id="nvr:FEJ81_22200"/>
<accession>A0A4V1G0D7</accession>
<reference evidence="2" key="1">
    <citation type="submission" date="2019-05" db="EMBL/GenBank/DDBJ databases">
        <title>Genome sequence and methylation pattern of the halophilic Archaeon Natrinema versiforme BOL5-4.</title>
        <authorList>
            <person name="DasSarma P."/>
            <person name="Anton B.P."/>
            <person name="DasSarma S.L."/>
            <person name="Martinez F.L."/>
            <person name="Guzman D."/>
            <person name="Roberts R.J."/>
            <person name="DasSarma S."/>
        </authorList>
    </citation>
    <scope>NUCLEOTIDE SEQUENCE [LARGE SCALE GENOMIC DNA]</scope>
    <source>
        <strain evidence="2">BOL5-4</strain>
        <plasmid evidence="2">pnve414</plasmid>
    </source>
</reference>
<evidence type="ECO:0000313" key="1">
    <source>
        <dbReference type="EMBL" id="QCS44986.1"/>
    </source>
</evidence>
<evidence type="ECO:0000313" key="2">
    <source>
        <dbReference type="Proteomes" id="UP000302218"/>
    </source>
</evidence>
<dbReference type="Pfam" id="PF00701">
    <property type="entry name" value="DHDPS"/>
    <property type="match status" value="1"/>
</dbReference>
<dbReference type="CDD" id="cd00408">
    <property type="entry name" value="DHDPS-like"/>
    <property type="match status" value="1"/>
</dbReference>
<name>A0A4V1G0D7_9EURY</name>
<dbReference type="AlphaFoldDB" id="A0A4V1G0D7"/>
<dbReference type="PRINTS" id="PR00146">
    <property type="entry name" value="DHPICSNTHASE"/>
</dbReference>
<organism evidence="1 2">
    <name type="scientific">Natrinema versiforme</name>
    <dbReference type="NCBI Taxonomy" id="88724"/>
    <lineage>
        <taxon>Archaea</taxon>
        <taxon>Methanobacteriati</taxon>
        <taxon>Methanobacteriota</taxon>
        <taxon>Stenosarchaea group</taxon>
        <taxon>Halobacteria</taxon>
        <taxon>Halobacteriales</taxon>
        <taxon>Natrialbaceae</taxon>
        <taxon>Natrinema</taxon>
    </lineage>
</organism>
<dbReference type="SUPFAM" id="SSF51569">
    <property type="entry name" value="Aldolase"/>
    <property type="match status" value="1"/>
</dbReference>
<dbReference type="InterPro" id="IPR002220">
    <property type="entry name" value="DapA-like"/>
</dbReference>
<geneLocation type="plasmid" evidence="2">
    <name>pnve414</name>
</geneLocation>
<dbReference type="OrthoDB" id="350860at2157"/>
<dbReference type="GO" id="GO:0005829">
    <property type="term" value="C:cytosol"/>
    <property type="evidence" value="ECO:0007669"/>
    <property type="project" value="TreeGrafter"/>
</dbReference>
<dbReference type="GO" id="GO:0008675">
    <property type="term" value="F:2-dehydro-3-deoxy-phosphogluconate aldolase activity"/>
    <property type="evidence" value="ECO:0007669"/>
    <property type="project" value="UniProtKB-ARBA"/>
</dbReference>
<dbReference type="PIRSF" id="PIRSF001365">
    <property type="entry name" value="DHDPS"/>
    <property type="match status" value="1"/>
</dbReference>
<dbReference type="PANTHER" id="PTHR42849:SF1">
    <property type="entry name" value="N-ACETYLNEURAMINATE LYASE"/>
    <property type="match status" value="1"/>
</dbReference>
<protein>
    <submittedName>
        <fullName evidence="1">Dihydrodipicolinate synthase family protein</fullName>
    </submittedName>
</protein>
<dbReference type="Proteomes" id="UP000302218">
    <property type="component" value="Plasmid pNVE414"/>
</dbReference>
<dbReference type="GeneID" id="40268046"/>
<dbReference type="GO" id="GO:0008747">
    <property type="term" value="F:N-acetylneuraminate lyase activity"/>
    <property type="evidence" value="ECO:0007669"/>
    <property type="project" value="TreeGrafter"/>
</dbReference>
<keyword evidence="1" id="KW-0614">Plasmid</keyword>
<dbReference type="RefSeq" id="WP_138247375.1">
    <property type="nucleotide sequence ID" value="NZ_CP040332.1"/>
</dbReference>
<dbReference type="SMART" id="SM01130">
    <property type="entry name" value="DHDPS"/>
    <property type="match status" value="1"/>
</dbReference>
<dbReference type="PANTHER" id="PTHR42849">
    <property type="entry name" value="N-ACETYLNEURAMINATE LYASE"/>
    <property type="match status" value="1"/>
</dbReference>
<dbReference type="Gene3D" id="3.20.20.70">
    <property type="entry name" value="Aldolase class I"/>
    <property type="match status" value="1"/>
</dbReference>
<proteinExistence type="predicted"/>
<sequence length="321" mass="35834">MTANTADANGIENEIELNGVFVPHVTPLTSEGDIDEQSLRRLIQYFNGVDGLGGLISCTRVGEGPVLTFEEKRRVFEIVTEEIDDDLPYVSTIAPRSTDEAVEKAIAAQEAGTDAVMVIPPLLFAWGNTSPEMRYRFFQELDERAGVPIVLFQVPIESYWYEPETLGRISQLESVIGIKEASFNVSLFTDVVHTLKNDGGEIDILSGNDRFLAQSFMLGIDGALVGVANVLPERWVEMYDLARQHRYAEALEIQEELLEVKELLFRQPIVTATSRIKYCLKLQGIIEDDYVRSPQPVVADDERADLRDQLITHGALEGDSQ</sequence>
<gene>
    <name evidence="1" type="ORF">FEJ81_22200</name>
</gene>
<dbReference type="EMBL" id="CP040332">
    <property type="protein sequence ID" value="QCS44986.1"/>
    <property type="molecule type" value="Genomic_DNA"/>
</dbReference>
<dbReference type="InterPro" id="IPR013785">
    <property type="entry name" value="Aldolase_TIM"/>
</dbReference>